<proteinExistence type="predicted"/>
<reference evidence="2" key="1">
    <citation type="submission" date="2022-10" db="EMBL/GenBank/DDBJ databases">
        <authorList>
            <person name="Chen Y."/>
            <person name="Dougan E. K."/>
            <person name="Chan C."/>
            <person name="Rhodes N."/>
            <person name="Thang M."/>
        </authorList>
    </citation>
    <scope>NUCLEOTIDE SEQUENCE</scope>
</reference>
<feature type="compositionally biased region" description="Acidic residues" evidence="1">
    <location>
        <begin position="144"/>
        <end position="156"/>
    </location>
</feature>
<comment type="caution">
    <text evidence="2">The sequence shown here is derived from an EMBL/GenBank/DDBJ whole genome shotgun (WGS) entry which is preliminary data.</text>
</comment>
<feature type="compositionally biased region" description="Basic and acidic residues" evidence="1">
    <location>
        <begin position="65"/>
        <end position="83"/>
    </location>
</feature>
<dbReference type="EMBL" id="CAMXCT010001129">
    <property type="protein sequence ID" value="CAI3987061.1"/>
    <property type="molecule type" value="Genomic_DNA"/>
</dbReference>
<feature type="region of interest" description="Disordered" evidence="1">
    <location>
        <begin position="42"/>
        <end position="161"/>
    </location>
</feature>
<dbReference type="EMBL" id="CAMXCT020001129">
    <property type="protein sequence ID" value="CAL1140436.1"/>
    <property type="molecule type" value="Genomic_DNA"/>
</dbReference>
<sequence length="312" mass="34608">MATAPGCSGCGGKFELPPSGAALCETCSGLLLIATSFYLSGASGQGFASGRPSGSAPSTPAPAAKEVKKEKSPSPKKKEPKDKDRRKKSKDKKRKREGKETEAAATHKERKKDRQETDATEETAREKVKKEEPEDDKSPVAPVTEEDYYEEGEESEALSRGRFEDTCPVACGQELSADDMIHLVTFKKLKAEETGGWMSNLLSVGRGEPDELVELRQEALQVEGRLVLLDSILFSHWCRSLFSPQEARIHHHCFESNVVKHFGLDALHPLSHERQGRTSKLQELHHFGFFCLCHPLQMHLHRFTLAAKELDA</sequence>
<dbReference type="AlphaFoldDB" id="A0A9P1C8T6"/>
<feature type="compositionally biased region" description="Basic and acidic residues" evidence="1">
    <location>
        <begin position="97"/>
        <end position="138"/>
    </location>
</feature>
<evidence type="ECO:0000313" key="2">
    <source>
        <dbReference type="EMBL" id="CAI3987061.1"/>
    </source>
</evidence>
<reference evidence="3" key="2">
    <citation type="submission" date="2024-04" db="EMBL/GenBank/DDBJ databases">
        <authorList>
            <person name="Chen Y."/>
            <person name="Shah S."/>
            <person name="Dougan E. K."/>
            <person name="Thang M."/>
            <person name="Chan C."/>
        </authorList>
    </citation>
    <scope>NUCLEOTIDE SEQUENCE [LARGE SCALE GENOMIC DNA]</scope>
</reference>
<keyword evidence="4" id="KW-1185">Reference proteome</keyword>
<dbReference type="Proteomes" id="UP001152797">
    <property type="component" value="Unassembled WGS sequence"/>
</dbReference>
<evidence type="ECO:0000313" key="4">
    <source>
        <dbReference type="Proteomes" id="UP001152797"/>
    </source>
</evidence>
<evidence type="ECO:0000256" key="1">
    <source>
        <dbReference type="SAM" id="MobiDB-lite"/>
    </source>
</evidence>
<evidence type="ECO:0000313" key="3">
    <source>
        <dbReference type="EMBL" id="CAL1140436.1"/>
    </source>
</evidence>
<dbReference type="EMBL" id="CAMXCT030001129">
    <property type="protein sequence ID" value="CAL4774373.1"/>
    <property type="molecule type" value="Genomic_DNA"/>
</dbReference>
<feature type="compositionally biased region" description="Low complexity" evidence="1">
    <location>
        <begin position="48"/>
        <end position="64"/>
    </location>
</feature>
<protein>
    <submittedName>
        <fullName evidence="2">Uncharacterized protein</fullName>
    </submittedName>
</protein>
<feature type="compositionally biased region" description="Basic residues" evidence="1">
    <location>
        <begin position="84"/>
        <end position="96"/>
    </location>
</feature>
<name>A0A9P1C8T6_9DINO</name>
<accession>A0A9P1C8T6</accession>
<gene>
    <name evidence="2" type="ORF">C1SCF055_LOCUS14361</name>
</gene>
<organism evidence="2">
    <name type="scientific">Cladocopium goreaui</name>
    <dbReference type="NCBI Taxonomy" id="2562237"/>
    <lineage>
        <taxon>Eukaryota</taxon>
        <taxon>Sar</taxon>
        <taxon>Alveolata</taxon>
        <taxon>Dinophyceae</taxon>
        <taxon>Suessiales</taxon>
        <taxon>Symbiodiniaceae</taxon>
        <taxon>Cladocopium</taxon>
    </lineage>
</organism>